<dbReference type="Gene3D" id="3.90.190.10">
    <property type="entry name" value="Protein tyrosine phosphatase superfamily"/>
    <property type="match status" value="1"/>
</dbReference>
<evidence type="ECO:0000256" key="1">
    <source>
        <dbReference type="ARBA" id="ARBA00022794"/>
    </source>
</evidence>
<dbReference type="InterPro" id="IPR020422">
    <property type="entry name" value="TYR_PHOSPHATASE_DUAL_dom"/>
</dbReference>
<evidence type="ECO:0000259" key="9">
    <source>
        <dbReference type="PROSITE" id="PS50056"/>
    </source>
</evidence>
<feature type="domain" description="Tyrosine specific protein phosphatases" evidence="9">
    <location>
        <begin position="215"/>
        <end position="282"/>
    </location>
</feature>
<dbReference type="FunFam" id="3.90.190.10:FF:000027">
    <property type="entry name" value="Protein tyrosine phosphatase domain containing 1"/>
    <property type="match status" value="1"/>
</dbReference>
<feature type="compositionally biased region" description="Polar residues" evidence="7">
    <location>
        <begin position="524"/>
        <end position="539"/>
    </location>
</feature>
<reference evidence="10" key="1">
    <citation type="submission" date="2021-01" db="EMBL/GenBank/DDBJ databases">
        <title>A chromosome-scale assembly of European eel, Anguilla anguilla.</title>
        <authorList>
            <person name="Henkel C."/>
            <person name="Jong-Raadsen S.A."/>
            <person name="Dufour S."/>
            <person name="Weltzien F.-A."/>
            <person name="Palstra A.P."/>
            <person name="Pelster B."/>
            <person name="Spaink H.P."/>
            <person name="Van Den Thillart G.E."/>
            <person name="Jansen H."/>
            <person name="Zahm M."/>
            <person name="Klopp C."/>
            <person name="Cedric C."/>
            <person name="Louis A."/>
            <person name="Berthelot C."/>
            <person name="Parey E."/>
            <person name="Roest Crollius H."/>
            <person name="Montfort J."/>
            <person name="Robinson-Rechavi M."/>
            <person name="Bucao C."/>
            <person name="Bouchez O."/>
            <person name="Gislard M."/>
            <person name="Lluch J."/>
            <person name="Milhes M."/>
            <person name="Lampietro C."/>
            <person name="Lopez Roques C."/>
            <person name="Donnadieu C."/>
            <person name="Braasch I."/>
            <person name="Desvignes T."/>
            <person name="Postlethwait J."/>
            <person name="Bobe J."/>
            <person name="Guiguen Y."/>
            <person name="Dirks R."/>
        </authorList>
    </citation>
    <scope>NUCLEOTIDE SEQUENCE</scope>
    <source>
        <strain evidence="10">Tag_6206</strain>
        <tissue evidence="10">Liver</tissue>
    </source>
</reference>
<dbReference type="InterPro" id="IPR000340">
    <property type="entry name" value="Dual-sp_phosphatase_cat-dom"/>
</dbReference>
<keyword evidence="2" id="KW-0378">Hydrolase</keyword>
<comment type="similarity">
    <text evidence="5">Belongs to the protein-tyrosine phosphatase family. Non-receptor class PTPDC1 subfamily.</text>
</comment>
<dbReference type="CDD" id="cd14506">
    <property type="entry name" value="PTP_PTPDC1"/>
    <property type="match status" value="1"/>
</dbReference>
<evidence type="ECO:0000313" key="11">
    <source>
        <dbReference type="Proteomes" id="UP001044222"/>
    </source>
</evidence>
<gene>
    <name evidence="10" type="ORF">ANANG_G00246700</name>
</gene>
<dbReference type="AlphaFoldDB" id="A0A9D3RQ50"/>
<evidence type="ECO:0000256" key="2">
    <source>
        <dbReference type="ARBA" id="ARBA00022801"/>
    </source>
</evidence>
<keyword evidence="11" id="KW-1185">Reference proteome</keyword>
<name>A0A9D3RQ50_ANGAN</name>
<dbReference type="InterPro" id="IPR029021">
    <property type="entry name" value="Prot-tyrosine_phosphatase-like"/>
</dbReference>
<evidence type="ECO:0000256" key="7">
    <source>
        <dbReference type="SAM" id="MobiDB-lite"/>
    </source>
</evidence>
<dbReference type="PROSITE" id="PS50056">
    <property type="entry name" value="TYR_PHOSPHATASE_2"/>
    <property type="match status" value="1"/>
</dbReference>
<dbReference type="GO" id="GO:0060271">
    <property type="term" value="P:cilium assembly"/>
    <property type="evidence" value="ECO:0007669"/>
    <property type="project" value="InterPro"/>
</dbReference>
<dbReference type="InterPro" id="IPR003595">
    <property type="entry name" value="Tyr_Pase_cat"/>
</dbReference>
<organism evidence="10 11">
    <name type="scientific">Anguilla anguilla</name>
    <name type="common">European freshwater eel</name>
    <name type="synonym">Muraena anguilla</name>
    <dbReference type="NCBI Taxonomy" id="7936"/>
    <lineage>
        <taxon>Eukaryota</taxon>
        <taxon>Metazoa</taxon>
        <taxon>Chordata</taxon>
        <taxon>Craniata</taxon>
        <taxon>Vertebrata</taxon>
        <taxon>Euteleostomi</taxon>
        <taxon>Actinopterygii</taxon>
        <taxon>Neopterygii</taxon>
        <taxon>Teleostei</taxon>
        <taxon>Anguilliformes</taxon>
        <taxon>Anguillidae</taxon>
        <taxon>Anguilla</taxon>
    </lineage>
</organism>
<dbReference type="InterPro" id="IPR016130">
    <property type="entry name" value="Tyr_Pase_AS"/>
</dbReference>
<dbReference type="SUPFAM" id="SSF52799">
    <property type="entry name" value="(Phosphotyrosine protein) phosphatases II"/>
    <property type="match status" value="1"/>
</dbReference>
<dbReference type="GO" id="GO:0004725">
    <property type="term" value="F:protein tyrosine phosphatase activity"/>
    <property type="evidence" value="ECO:0007669"/>
    <property type="project" value="InterPro"/>
</dbReference>
<comment type="function">
    <text evidence="4">May play roles in cilia formation and/or maintenance.</text>
</comment>
<feature type="region of interest" description="Disordered" evidence="7">
    <location>
        <begin position="479"/>
        <end position="542"/>
    </location>
</feature>
<dbReference type="InterPro" id="IPR049573">
    <property type="entry name" value="PTPDC1_PTP"/>
</dbReference>
<dbReference type="Proteomes" id="UP001044222">
    <property type="component" value="Chromosome 14"/>
</dbReference>
<dbReference type="PANTHER" id="PTHR23339">
    <property type="entry name" value="TYROSINE SPECIFIC PROTEIN PHOSPHATASE AND DUAL SPECIFICITY PROTEIN PHOSPHATASE"/>
    <property type="match status" value="1"/>
</dbReference>
<evidence type="ECO:0000256" key="5">
    <source>
        <dbReference type="ARBA" id="ARBA00060867"/>
    </source>
</evidence>
<evidence type="ECO:0000256" key="3">
    <source>
        <dbReference type="ARBA" id="ARBA00022912"/>
    </source>
</evidence>
<feature type="domain" description="Tyrosine-protein phosphatase" evidence="8">
    <location>
        <begin position="129"/>
        <end position="300"/>
    </location>
</feature>
<evidence type="ECO:0000256" key="4">
    <source>
        <dbReference type="ARBA" id="ARBA00056295"/>
    </source>
</evidence>
<proteinExistence type="inferred from homology"/>
<dbReference type="SMART" id="SM00195">
    <property type="entry name" value="DSPc"/>
    <property type="match status" value="1"/>
</dbReference>
<dbReference type="EMBL" id="JAFIRN010000014">
    <property type="protein sequence ID" value="KAG5835692.1"/>
    <property type="molecule type" value="Genomic_DNA"/>
</dbReference>
<dbReference type="PROSITE" id="PS00383">
    <property type="entry name" value="TYR_PHOSPHATASE_1"/>
    <property type="match status" value="1"/>
</dbReference>
<keyword evidence="1" id="KW-0970">Cilium biogenesis/degradation</keyword>
<evidence type="ECO:0000256" key="6">
    <source>
        <dbReference type="ARBA" id="ARBA00072096"/>
    </source>
</evidence>
<feature type="compositionally biased region" description="Basic residues" evidence="7">
    <location>
        <begin position="514"/>
        <end position="523"/>
    </location>
</feature>
<sequence length="727" mass="81370">MKLPWNRVKWVYCSAMVFILSHYDMEHPDQCIRNGSEEPGCAMAAGVSLLSDPPHSTTGASSGEYSADMDMDAPVSSRVPTAKYTKVGETLRHVIPGHMQCSMACGGRACKYENPSRWSSEEQAVKGLYSSWITDNLLAMARPSTEIIEKYNIIDQFQRCGLRTVINLQRPGEHASCGNPLEQESGFTYRPETFMEAGIYFYNFGWKDYGVASLTTILDMVKVMSFAIQEGKMAVHCHAGLGRTGVLLACYLVFTTRMSADQAILFVRAKRPNSIQTRGQLLCVREFAQFLVPLQNVFSCSEPKANPVTLAQYLTRQRHLLHGYEARQLKNVPKIVHLVCKLLLDIAEDRLVVEDEILEIPDLTAEVEKTVSQQALQQLGKEMMGKGITVPSPQPPCLQKVPSMPAHDAHDAVLSSDHDLDPLWNRQNAGSVNPRPRLWKSLSYSESDLLRLGAGQGLALGKGEPFANALGKQCLSQENLPEAHQASRSPVPPSPSDLASPIWEQKKSGSPLLSRRRPLRHGQRSLSLGSSETRNTGESEPTLPSIILPAELPLDARRLLVAQALTVDLDKYGEEYKHKVANWQTELNSREGTWERLCTEKDPRVLAGLMWSWLEQLREPVITKEDIQALDSSRQTQQPALNSIDKSSRQTLVCILHCMAHLLTIPEEVEDAFLHRTIKAFTKIISESEDELDVYRTLKEILKPVLHEMRRKAIEEPDTPCYCIQLP</sequence>
<evidence type="ECO:0000313" key="10">
    <source>
        <dbReference type="EMBL" id="KAG5835692.1"/>
    </source>
</evidence>
<keyword evidence="3" id="KW-0904">Protein phosphatase</keyword>
<protein>
    <recommendedName>
        <fullName evidence="6">Protein tyrosine phosphatase domain-containing protein 1</fullName>
    </recommendedName>
</protein>
<dbReference type="Pfam" id="PF00782">
    <property type="entry name" value="DSPc"/>
    <property type="match status" value="1"/>
</dbReference>
<evidence type="ECO:0000259" key="8">
    <source>
        <dbReference type="PROSITE" id="PS50054"/>
    </source>
</evidence>
<dbReference type="InterPro" id="IPR000387">
    <property type="entry name" value="Tyr_Pase_dom"/>
</dbReference>
<accession>A0A9D3RQ50</accession>
<dbReference type="InterPro" id="IPR050561">
    <property type="entry name" value="PTP"/>
</dbReference>
<dbReference type="SMART" id="SM00404">
    <property type="entry name" value="PTPc_motif"/>
    <property type="match status" value="1"/>
</dbReference>
<comment type="caution">
    <text evidence="10">The sequence shown here is derived from an EMBL/GenBank/DDBJ whole genome shotgun (WGS) entry which is preliminary data.</text>
</comment>
<dbReference type="PROSITE" id="PS50054">
    <property type="entry name" value="TYR_PHOSPHATASE_DUAL"/>
    <property type="match status" value="1"/>
</dbReference>